<dbReference type="AlphaFoldDB" id="A0A1G6KIZ7"/>
<dbReference type="STRING" id="1226327.SAMN05421732_1055"/>
<protein>
    <submittedName>
        <fullName evidence="1">Uncharacterized protein</fullName>
    </submittedName>
</protein>
<evidence type="ECO:0000313" key="2">
    <source>
        <dbReference type="Proteomes" id="UP000243468"/>
    </source>
</evidence>
<sequence>MDGHQVSKQDLAQQFAQALMLEQTRFIKKQLLAEQHNPYIEKFVHHIYTSSDQILLKQIIQLEALQDVVQKYAFELNLGAEILEFIGVVSQKIHHFAINSHTQINELLSDESFELWMYKILELDQLRHYIHDNLQHNPQVKHVSLQLANQILESNTPWLDHLRKLNTHQHGLGSKILGFIQDQQQHIELKLEQQLAQALVKQLGHIILLPNEELADIALHLWEDVKQRSLKETYSQFQAIDFEDFFILVYETWRQLRQSEYLQQVVLDVVAGFYNYFANYNLQELLQSVGLNEADLHQEARRFLPYTLQVLEQQGLLDGIIQELISPFYSSETTHQFIEQYLQENL</sequence>
<reference evidence="2" key="1">
    <citation type="submission" date="2016-09" db="EMBL/GenBank/DDBJ databases">
        <authorList>
            <person name="Varghese N."/>
            <person name="Submissions S."/>
        </authorList>
    </citation>
    <scope>NUCLEOTIDE SEQUENCE [LARGE SCALE GENOMIC DNA]</scope>
    <source>
        <strain evidence="2">ANC 4667</strain>
    </source>
</reference>
<evidence type="ECO:0000313" key="1">
    <source>
        <dbReference type="EMBL" id="SDC30296.1"/>
    </source>
</evidence>
<dbReference type="OrthoDB" id="7055830at2"/>
<dbReference type="EMBL" id="FMYO01000005">
    <property type="protein sequence ID" value="SDC30296.1"/>
    <property type="molecule type" value="Genomic_DNA"/>
</dbReference>
<accession>A0A1G6KIZ7</accession>
<name>A0A1G6KIZ7_9GAMM</name>
<gene>
    <name evidence="1" type="ORF">SAMN05421732_1055</name>
</gene>
<proteinExistence type="predicted"/>
<keyword evidence="2" id="KW-1185">Reference proteome</keyword>
<dbReference type="Proteomes" id="UP000243468">
    <property type="component" value="Unassembled WGS sequence"/>
</dbReference>
<organism evidence="1 2">
    <name type="scientific">Acinetobacter kookii</name>
    <dbReference type="NCBI Taxonomy" id="1226327"/>
    <lineage>
        <taxon>Bacteria</taxon>
        <taxon>Pseudomonadati</taxon>
        <taxon>Pseudomonadota</taxon>
        <taxon>Gammaproteobacteria</taxon>
        <taxon>Moraxellales</taxon>
        <taxon>Moraxellaceae</taxon>
        <taxon>Acinetobacter</taxon>
    </lineage>
</organism>